<reference evidence="2 3" key="1">
    <citation type="submission" date="2018-07" db="EMBL/GenBank/DDBJ databases">
        <title>Mechanisms of high-level aminoglycoside resistance among Gram-negative pathogens in Brazil.</title>
        <authorList>
            <person name="Ballaben A.S."/>
            <person name="Darini A.L.C."/>
            <person name="Doi Y."/>
        </authorList>
    </citation>
    <scope>NUCLEOTIDE SEQUENCE [LARGE SCALE GENOMIC DNA]</scope>
    <source>
        <strain evidence="2 3">B2-305</strain>
    </source>
</reference>
<gene>
    <name evidence="2" type="ORF">DT376_32945</name>
</gene>
<sequence>MGSSTSPVSEFLSEEEVAELTGREYPSKQIEWLNRSGWKYAVTAANRPIVGRVY</sequence>
<feature type="domain" description="DUF4224" evidence="1">
    <location>
        <begin position="11"/>
        <end position="53"/>
    </location>
</feature>
<dbReference type="Proteomes" id="UP000253594">
    <property type="component" value="Unassembled WGS sequence"/>
</dbReference>
<proteinExistence type="predicted"/>
<organism evidence="2 3">
    <name type="scientific">Pseudomonas aeruginosa</name>
    <dbReference type="NCBI Taxonomy" id="287"/>
    <lineage>
        <taxon>Bacteria</taxon>
        <taxon>Pseudomonadati</taxon>
        <taxon>Pseudomonadota</taxon>
        <taxon>Gammaproteobacteria</taxon>
        <taxon>Pseudomonadales</taxon>
        <taxon>Pseudomonadaceae</taxon>
        <taxon>Pseudomonas</taxon>
    </lineage>
</organism>
<protein>
    <submittedName>
        <fullName evidence="2">DUF4224 domain-containing protein</fullName>
    </submittedName>
</protein>
<dbReference type="AlphaFoldDB" id="A0A367M045"/>
<dbReference type="EMBL" id="QORE01001870">
    <property type="protein sequence ID" value="RCI70728.1"/>
    <property type="molecule type" value="Genomic_DNA"/>
</dbReference>
<dbReference type="InterPro" id="IPR025319">
    <property type="entry name" value="DUF4224"/>
</dbReference>
<evidence type="ECO:0000313" key="2">
    <source>
        <dbReference type="EMBL" id="RCI70728.1"/>
    </source>
</evidence>
<accession>A0A367M045</accession>
<dbReference type="Pfam" id="PF13986">
    <property type="entry name" value="DUF4224"/>
    <property type="match status" value="1"/>
</dbReference>
<comment type="caution">
    <text evidence="2">The sequence shown here is derived from an EMBL/GenBank/DDBJ whole genome shotgun (WGS) entry which is preliminary data.</text>
</comment>
<feature type="non-terminal residue" evidence="2">
    <location>
        <position position="54"/>
    </location>
</feature>
<evidence type="ECO:0000259" key="1">
    <source>
        <dbReference type="Pfam" id="PF13986"/>
    </source>
</evidence>
<name>A0A367M045_PSEAI</name>
<evidence type="ECO:0000313" key="3">
    <source>
        <dbReference type="Proteomes" id="UP000253594"/>
    </source>
</evidence>